<evidence type="ECO:0000256" key="5">
    <source>
        <dbReference type="ARBA" id="ARBA00022692"/>
    </source>
</evidence>
<dbReference type="InterPro" id="IPR003663">
    <property type="entry name" value="Sugar/inositol_transpt"/>
</dbReference>
<dbReference type="InterPro" id="IPR005828">
    <property type="entry name" value="MFS_sugar_transport-like"/>
</dbReference>
<dbReference type="AlphaFoldDB" id="A0AA39FZN3"/>
<dbReference type="PRINTS" id="PR00171">
    <property type="entry name" value="SUGRTRNSPORT"/>
</dbReference>
<accession>A0AA39FZN3</accession>
<dbReference type="Proteomes" id="UP001168972">
    <property type="component" value="Unassembled WGS sequence"/>
</dbReference>
<keyword evidence="4" id="KW-0762">Sugar transport</keyword>
<feature type="domain" description="Major facilitator superfamily (MFS) profile" evidence="10">
    <location>
        <begin position="22"/>
        <end position="457"/>
    </location>
</feature>
<evidence type="ECO:0000256" key="9">
    <source>
        <dbReference type="SAM" id="Phobius"/>
    </source>
</evidence>
<proteinExistence type="predicted"/>
<sequence length="495" mass="54597">MEKSEFEQKIVSQPGKQRQFIAAIIANLSTLAWGYVIGFASPSMALLQSSNTPLDHGPLTDNQISWLNGIQTIGGLIALPFCSSLSDKLGRKITGCLISIPLGICWLLTIFTTTFTYILVARFLSGVSGAISVFVVSIYITEISNDDIRGFLGSFLLFSINIGILLGYTIGATLSYQFSAIFGLTIPVIFIAFFVFMPETPIFLVRNNRIPEAKRSLMWLKNNDKKIADQELLRLEAFKKTSSTDDDDNNRSVFIKNLFKDRGTIKGLIISLVLLNGQQLCGISIVIIYTSKIFEIAGSSLSPNTSAIIIGVIQIFGSSLSTLLVERAGRRLLILISCGGMAIAHIVLGIFLYMQVNLYDVTTFKWIPITALSLFTLIYCLGMGPLPYVVSSEIFSADICALANSVAQICMWILAFFIIKFFPSLIEIFGMYGCFLLLACFCIAIFIFTYFVIPETRGKSIQTILDELNGLPKESEQNGYIKALDMKKNSNSFTA</sequence>
<comment type="subcellular location">
    <subcellularLocation>
        <location evidence="1">Cell membrane</location>
        <topology evidence="1">Multi-pass membrane protein</topology>
    </subcellularLocation>
</comment>
<keyword evidence="12" id="KW-1185">Reference proteome</keyword>
<feature type="transmembrane region" description="Helical" evidence="9">
    <location>
        <begin position="117"/>
        <end position="139"/>
    </location>
</feature>
<evidence type="ECO:0000313" key="12">
    <source>
        <dbReference type="Proteomes" id="UP001168972"/>
    </source>
</evidence>
<dbReference type="GO" id="GO:0022857">
    <property type="term" value="F:transmembrane transporter activity"/>
    <property type="evidence" value="ECO:0007669"/>
    <property type="project" value="InterPro"/>
</dbReference>
<evidence type="ECO:0000259" key="10">
    <source>
        <dbReference type="PROSITE" id="PS50850"/>
    </source>
</evidence>
<feature type="transmembrane region" description="Helical" evidence="9">
    <location>
        <begin position="268"/>
        <end position="289"/>
    </location>
</feature>
<dbReference type="PANTHER" id="PTHR48021:SF1">
    <property type="entry name" value="GH07001P-RELATED"/>
    <property type="match status" value="1"/>
</dbReference>
<feature type="transmembrane region" description="Helical" evidence="9">
    <location>
        <begin position="401"/>
        <end position="422"/>
    </location>
</feature>
<dbReference type="EMBL" id="JAQQBR010000004">
    <property type="protein sequence ID" value="KAK0178814.1"/>
    <property type="molecule type" value="Genomic_DNA"/>
</dbReference>
<reference evidence="11" key="1">
    <citation type="journal article" date="2023" name="bioRxiv">
        <title>Scaffold-level genome assemblies of two parasitoid biocontrol wasps reveal the parthenogenesis mechanism and an associated novel virus.</title>
        <authorList>
            <person name="Inwood S."/>
            <person name="Skelly J."/>
            <person name="Guhlin J."/>
            <person name="Harrop T."/>
            <person name="Goldson S."/>
            <person name="Dearden P."/>
        </authorList>
    </citation>
    <scope>NUCLEOTIDE SEQUENCE</scope>
    <source>
        <strain evidence="11">Lincoln</strain>
        <tissue evidence="11">Whole body</tissue>
    </source>
</reference>
<keyword evidence="8" id="KW-0325">Glycoprotein</keyword>
<keyword evidence="2" id="KW-0813">Transport</keyword>
<evidence type="ECO:0000256" key="3">
    <source>
        <dbReference type="ARBA" id="ARBA00022475"/>
    </source>
</evidence>
<comment type="caution">
    <text evidence="11">The sequence shown here is derived from an EMBL/GenBank/DDBJ whole genome shotgun (WGS) entry which is preliminary data.</text>
</comment>
<feature type="transmembrane region" description="Helical" evidence="9">
    <location>
        <begin position="428"/>
        <end position="453"/>
    </location>
</feature>
<keyword evidence="7 9" id="KW-0472">Membrane</keyword>
<name>A0AA39FZN3_MICHY</name>
<dbReference type="PANTHER" id="PTHR48021">
    <property type="match status" value="1"/>
</dbReference>
<organism evidence="11 12">
    <name type="scientific">Microctonus hyperodae</name>
    <name type="common">Parasitoid wasp</name>
    <dbReference type="NCBI Taxonomy" id="165561"/>
    <lineage>
        <taxon>Eukaryota</taxon>
        <taxon>Metazoa</taxon>
        <taxon>Ecdysozoa</taxon>
        <taxon>Arthropoda</taxon>
        <taxon>Hexapoda</taxon>
        <taxon>Insecta</taxon>
        <taxon>Pterygota</taxon>
        <taxon>Neoptera</taxon>
        <taxon>Endopterygota</taxon>
        <taxon>Hymenoptera</taxon>
        <taxon>Apocrita</taxon>
        <taxon>Ichneumonoidea</taxon>
        <taxon>Braconidae</taxon>
        <taxon>Euphorinae</taxon>
        <taxon>Microctonus</taxon>
    </lineage>
</organism>
<evidence type="ECO:0000256" key="6">
    <source>
        <dbReference type="ARBA" id="ARBA00022989"/>
    </source>
</evidence>
<protein>
    <recommendedName>
        <fullName evidence="10">Major facilitator superfamily (MFS) profile domain-containing protein</fullName>
    </recommendedName>
</protein>
<feature type="transmembrane region" description="Helical" evidence="9">
    <location>
        <begin position="176"/>
        <end position="196"/>
    </location>
</feature>
<reference evidence="11" key="2">
    <citation type="submission" date="2023-03" db="EMBL/GenBank/DDBJ databases">
        <authorList>
            <person name="Inwood S.N."/>
            <person name="Skelly J.G."/>
            <person name="Guhlin J."/>
            <person name="Harrop T.W.R."/>
            <person name="Goldson S.G."/>
            <person name="Dearden P.K."/>
        </authorList>
    </citation>
    <scope>NUCLEOTIDE SEQUENCE</scope>
    <source>
        <strain evidence="11">Lincoln</strain>
        <tissue evidence="11">Whole body</tissue>
    </source>
</reference>
<feature type="transmembrane region" description="Helical" evidence="9">
    <location>
        <begin position="64"/>
        <end position="81"/>
    </location>
</feature>
<gene>
    <name evidence="11" type="ORF">PV327_007662</name>
</gene>
<keyword evidence="3" id="KW-1003">Cell membrane</keyword>
<feature type="transmembrane region" description="Helical" evidence="9">
    <location>
        <begin position="332"/>
        <end position="354"/>
    </location>
</feature>
<evidence type="ECO:0000313" key="11">
    <source>
        <dbReference type="EMBL" id="KAK0178814.1"/>
    </source>
</evidence>
<feature type="transmembrane region" description="Helical" evidence="9">
    <location>
        <begin position="151"/>
        <end position="170"/>
    </location>
</feature>
<keyword evidence="6 9" id="KW-1133">Transmembrane helix</keyword>
<keyword evidence="5 9" id="KW-0812">Transmembrane</keyword>
<evidence type="ECO:0000256" key="2">
    <source>
        <dbReference type="ARBA" id="ARBA00022448"/>
    </source>
</evidence>
<dbReference type="GO" id="GO:0005886">
    <property type="term" value="C:plasma membrane"/>
    <property type="evidence" value="ECO:0007669"/>
    <property type="project" value="UniProtKB-SubCell"/>
</dbReference>
<evidence type="ECO:0000256" key="1">
    <source>
        <dbReference type="ARBA" id="ARBA00004651"/>
    </source>
</evidence>
<feature type="transmembrane region" description="Helical" evidence="9">
    <location>
        <begin position="93"/>
        <end position="111"/>
    </location>
</feature>
<feature type="transmembrane region" description="Helical" evidence="9">
    <location>
        <begin position="301"/>
        <end position="325"/>
    </location>
</feature>
<feature type="transmembrane region" description="Helical" evidence="9">
    <location>
        <begin position="366"/>
        <end position="389"/>
    </location>
</feature>
<evidence type="ECO:0000256" key="7">
    <source>
        <dbReference type="ARBA" id="ARBA00023136"/>
    </source>
</evidence>
<evidence type="ECO:0000256" key="4">
    <source>
        <dbReference type="ARBA" id="ARBA00022597"/>
    </source>
</evidence>
<dbReference type="Pfam" id="PF00083">
    <property type="entry name" value="Sugar_tr"/>
    <property type="match status" value="1"/>
</dbReference>
<dbReference type="Gene3D" id="1.20.1250.20">
    <property type="entry name" value="MFS general substrate transporter like domains"/>
    <property type="match status" value="1"/>
</dbReference>
<evidence type="ECO:0000256" key="8">
    <source>
        <dbReference type="ARBA" id="ARBA00023180"/>
    </source>
</evidence>
<dbReference type="FunFam" id="1.20.1250.20:FF:000218">
    <property type="entry name" value="facilitated trehalose transporter Tret1"/>
    <property type="match status" value="1"/>
</dbReference>
<feature type="transmembrane region" description="Helical" evidence="9">
    <location>
        <begin position="20"/>
        <end position="44"/>
    </location>
</feature>
<dbReference type="InterPro" id="IPR036259">
    <property type="entry name" value="MFS_trans_sf"/>
</dbReference>
<dbReference type="PROSITE" id="PS50850">
    <property type="entry name" value="MFS"/>
    <property type="match status" value="1"/>
</dbReference>
<dbReference type="InterPro" id="IPR020846">
    <property type="entry name" value="MFS_dom"/>
</dbReference>
<dbReference type="SUPFAM" id="SSF103473">
    <property type="entry name" value="MFS general substrate transporter"/>
    <property type="match status" value="1"/>
</dbReference>
<dbReference type="InterPro" id="IPR050549">
    <property type="entry name" value="MFS_Trehalose_Transporter"/>
</dbReference>